<gene>
    <name evidence="5" type="ORF">BD833_10142</name>
</gene>
<dbReference type="InterPro" id="IPR025110">
    <property type="entry name" value="AMP-bd_C"/>
</dbReference>
<dbReference type="InterPro" id="IPR042099">
    <property type="entry name" value="ANL_N_sf"/>
</dbReference>
<dbReference type="Gene3D" id="3.30.300.30">
    <property type="match status" value="1"/>
</dbReference>
<dbReference type="Proteomes" id="UP000322499">
    <property type="component" value="Unassembled WGS sequence"/>
</dbReference>
<feature type="domain" description="AMP-dependent synthetase/ligase" evidence="3">
    <location>
        <begin position="48"/>
        <end position="390"/>
    </location>
</feature>
<evidence type="ECO:0000256" key="1">
    <source>
        <dbReference type="ARBA" id="ARBA00006432"/>
    </source>
</evidence>
<keyword evidence="2" id="KW-0436">Ligase</keyword>
<reference evidence="5 6" key="1">
    <citation type="submission" date="2019-07" db="EMBL/GenBank/DDBJ databases">
        <title>Genomic Encyclopedia of Archaeal and Bacterial Type Strains, Phase II (KMG-II): from individual species to whole genera.</title>
        <authorList>
            <person name="Goeker M."/>
        </authorList>
    </citation>
    <scope>NUCLEOTIDE SEQUENCE [LARGE SCALE GENOMIC DNA]</scope>
    <source>
        <strain evidence="5 6">DSM 46842</strain>
    </source>
</reference>
<keyword evidence="6" id="KW-1185">Reference proteome</keyword>
<proteinExistence type="inferred from homology"/>
<comment type="caution">
    <text evidence="5">The sequence shown here is derived from an EMBL/GenBank/DDBJ whole genome shotgun (WGS) entry which is preliminary data.</text>
</comment>
<evidence type="ECO:0000313" key="6">
    <source>
        <dbReference type="Proteomes" id="UP000322499"/>
    </source>
</evidence>
<organism evidence="5 6">
    <name type="scientific">Blastococcus xanthinilyticus</name>
    <dbReference type="NCBI Taxonomy" id="1564164"/>
    <lineage>
        <taxon>Bacteria</taxon>
        <taxon>Bacillati</taxon>
        <taxon>Actinomycetota</taxon>
        <taxon>Actinomycetes</taxon>
        <taxon>Geodermatophilales</taxon>
        <taxon>Geodermatophilaceae</taxon>
        <taxon>Blastococcus</taxon>
    </lineage>
</organism>
<dbReference type="SUPFAM" id="SSF56801">
    <property type="entry name" value="Acetyl-CoA synthetase-like"/>
    <property type="match status" value="1"/>
</dbReference>
<protein>
    <submittedName>
        <fullName evidence="5">Fatty-acyl-CoA synthase</fullName>
    </submittedName>
</protein>
<accession>A0A5S5D4H1</accession>
<evidence type="ECO:0000256" key="2">
    <source>
        <dbReference type="ARBA" id="ARBA00022598"/>
    </source>
</evidence>
<evidence type="ECO:0000313" key="5">
    <source>
        <dbReference type="EMBL" id="TYP90324.1"/>
    </source>
</evidence>
<dbReference type="GO" id="GO:0031956">
    <property type="term" value="F:medium-chain fatty acid-CoA ligase activity"/>
    <property type="evidence" value="ECO:0007669"/>
    <property type="project" value="TreeGrafter"/>
</dbReference>
<dbReference type="PANTHER" id="PTHR43201">
    <property type="entry name" value="ACYL-COA SYNTHETASE"/>
    <property type="match status" value="1"/>
</dbReference>
<dbReference type="GO" id="GO:0006631">
    <property type="term" value="P:fatty acid metabolic process"/>
    <property type="evidence" value="ECO:0007669"/>
    <property type="project" value="TreeGrafter"/>
</dbReference>
<evidence type="ECO:0000259" key="4">
    <source>
        <dbReference type="Pfam" id="PF13193"/>
    </source>
</evidence>
<dbReference type="Pfam" id="PF00501">
    <property type="entry name" value="AMP-binding"/>
    <property type="match status" value="1"/>
</dbReference>
<sequence>MPSTVERCELIAPPAADLAEHAVGDVLRRAARLGGGDPLLRVPGPAGDAVWTAAELLADAERVATGLLARHAPGTRIATCLANGPEAVLLQLGVALAGMVLVPVNPRSSAPELEHALALSGAASVHAAVEVAGSQVAETAAAVARRLPHEVLVHPCAGDWRALLAGGGDRPSGLPDVDPGSLAQIQFTSGTTGRAKGVRITHSGMVATSAAFVARIGLPSGGVWIDPMPLFHTAGNVLGVMGALWQRAEHVVVAFEPARVLALVAQRHATLLSAAPTLLDLLMDRPEIGTSDLSSLRVVFTGGQTVRPSFVDRVEQTFGAPLITTFGMTETCGSALLPSPGDPAEVRRTTVGRPLAGTDVRIAGPDGDPVAPGEPGELWLRGPRLTPGYHDDPAATAAAIDPEGWLHTGDLAVMDPTGACRMVGRLKDMIKTGGENVSPEEVEEVLAGHPSVARAAVVGAPSERWGELVVAFVVPAAQPGIDAAGIDPAQLEQHCRSRLSPFKVPRSWRVVDQLPMTASTKIQRAELRRMAAADPAPASGRPS</sequence>
<comment type="similarity">
    <text evidence="1">Belongs to the ATP-dependent AMP-binding enzyme family.</text>
</comment>
<dbReference type="PANTHER" id="PTHR43201:SF5">
    <property type="entry name" value="MEDIUM-CHAIN ACYL-COA LIGASE ACSF2, MITOCHONDRIAL"/>
    <property type="match status" value="1"/>
</dbReference>
<dbReference type="Pfam" id="PF13193">
    <property type="entry name" value="AMP-binding_C"/>
    <property type="match status" value="1"/>
</dbReference>
<dbReference type="PROSITE" id="PS00455">
    <property type="entry name" value="AMP_BINDING"/>
    <property type="match status" value="1"/>
</dbReference>
<dbReference type="AlphaFoldDB" id="A0A5S5D4H1"/>
<dbReference type="InterPro" id="IPR000873">
    <property type="entry name" value="AMP-dep_synth/lig_dom"/>
</dbReference>
<feature type="domain" description="AMP-binding enzyme C-terminal" evidence="4">
    <location>
        <begin position="441"/>
        <end position="521"/>
    </location>
</feature>
<name>A0A5S5D4H1_9ACTN</name>
<dbReference type="EMBL" id="VNHW01000001">
    <property type="protein sequence ID" value="TYP90324.1"/>
    <property type="molecule type" value="Genomic_DNA"/>
</dbReference>
<dbReference type="InterPro" id="IPR045851">
    <property type="entry name" value="AMP-bd_C_sf"/>
</dbReference>
<dbReference type="Gene3D" id="3.40.50.12780">
    <property type="entry name" value="N-terminal domain of ligase-like"/>
    <property type="match status" value="1"/>
</dbReference>
<evidence type="ECO:0000259" key="3">
    <source>
        <dbReference type="Pfam" id="PF00501"/>
    </source>
</evidence>
<dbReference type="InterPro" id="IPR020845">
    <property type="entry name" value="AMP-binding_CS"/>
</dbReference>